<evidence type="ECO:0000256" key="1">
    <source>
        <dbReference type="PROSITE-ProRule" id="PRU00464"/>
    </source>
</evidence>
<dbReference type="Proteomes" id="UP000269374">
    <property type="component" value="Chromosome"/>
</dbReference>
<dbReference type="GO" id="GO:0009117">
    <property type="term" value="P:nucleotide metabolic process"/>
    <property type="evidence" value="ECO:0007669"/>
    <property type="project" value="TreeGrafter"/>
</dbReference>
<sequence length="154" mass="17734">MGIVQELQEQGICPTCYNFEHGGVYSNFTERLIFEDEWLYCFLEERPRAKGHTIILVKAHYDDMATLPDELCAHVFIIAKKLMNVLKTELKAERVYLCSMCDGKANHFHAQLLPRYAGEKIGSTNFVKERQTYDENNVPIERLRGAMKEGASNE</sequence>
<dbReference type="InterPro" id="IPR001310">
    <property type="entry name" value="Histidine_triad_HIT"/>
</dbReference>
<protein>
    <submittedName>
        <fullName evidence="3">HIT family protein</fullName>
    </submittedName>
</protein>
<comment type="caution">
    <text evidence="1">Lacks conserved residue(s) required for the propagation of feature annotation.</text>
</comment>
<dbReference type="SUPFAM" id="SSF54197">
    <property type="entry name" value="HIT-like"/>
    <property type="match status" value="1"/>
</dbReference>
<organism evidence="3 4">
    <name type="scientific">Lactococcus allomyrinae</name>
    <dbReference type="NCBI Taxonomy" id="2419773"/>
    <lineage>
        <taxon>Bacteria</taxon>
        <taxon>Bacillati</taxon>
        <taxon>Bacillota</taxon>
        <taxon>Bacilli</taxon>
        <taxon>Lactobacillales</taxon>
        <taxon>Streptococcaceae</taxon>
        <taxon>Lactococcus</taxon>
    </lineage>
</organism>
<dbReference type="InterPro" id="IPR036265">
    <property type="entry name" value="HIT-like_sf"/>
</dbReference>
<keyword evidence="4" id="KW-1185">Reference proteome</keyword>
<dbReference type="PANTHER" id="PTHR46648:SF1">
    <property type="entry name" value="ADENOSINE 5'-MONOPHOSPHORAMIDASE HNT1"/>
    <property type="match status" value="1"/>
</dbReference>
<dbReference type="PROSITE" id="PS51084">
    <property type="entry name" value="HIT_2"/>
    <property type="match status" value="1"/>
</dbReference>
<proteinExistence type="predicted"/>
<dbReference type="EMBL" id="CP032627">
    <property type="protein sequence ID" value="AYG00070.1"/>
    <property type="molecule type" value="Genomic_DNA"/>
</dbReference>
<dbReference type="AlphaFoldDB" id="A0A387BGT4"/>
<reference evidence="3 4" key="1">
    <citation type="submission" date="2018-09" db="EMBL/GenBank/DDBJ databases">
        <title>Genome sequencing of strain 1JSPR-7.</title>
        <authorList>
            <person name="Heo J."/>
            <person name="Kim S.-J."/>
            <person name="Kwon S.-W."/>
        </authorList>
    </citation>
    <scope>NUCLEOTIDE SEQUENCE [LARGE SCALE GENOMIC DNA]</scope>
    <source>
        <strain evidence="3 4">1JSPR-7</strain>
    </source>
</reference>
<dbReference type="OrthoDB" id="9784774at2"/>
<dbReference type="RefSeq" id="WP_120771458.1">
    <property type="nucleotide sequence ID" value="NZ_CP032627.1"/>
</dbReference>
<accession>A0A387BGT4</accession>
<feature type="domain" description="HIT" evidence="2">
    <location>
        <begin position="19"/>
        <end position="126"/>
    </location>
</feature>
<dbReference type="PANTHER" id="PTHR46648">
    <property type="entry name" value="HIT FAMILY PROTEIN 1"/>
    <property type="match status" value="1"/>
</dbReference>
<dbReference type="InterPro" id="IPR011146">
    <property type="entry name" value="HIT-like"/>
</dbReference>
<name>A0A387BGT4_9LACT</name>
<evidence type="ECO:0000313" key="4">
    <source>
        <dbReference type="Proteomes" id="UP000269374"/>
    </source>
</evidence>
<dbReference type="KEGG" id="lact:D7I46_02580"/>
<dbReference type="Gene3D" id="3.30.428.10">
    <property type="entry name" value="HIT-like"/>
    <property type="match status" value="1"/>
</dbReference>
<gene>
    <name evidence="3" type="ORF">D7I46_02580</name>
</gene>
<dbReference type="GO" id="GO:0003824">
    <property type="term" value="F:catalytic activity"/>
    <property type="evidence" value="ECO:0007669"/>
    <property type="project" value="InterPro"/>
</dbReference>
<evidence type="ECO:0000259" key="2">
    <source>
        <dbReference type="PROSITE" id="PS51084"/>
    </source>
</evidence>
<dbReference type="Pfam" id="PF01230">
    <property type="entry name" value="HIT"/>
    <property type="match status" value="1"/>
</dbReference>
<evidence type="ECO:0000313" key="3">
    <source>
        <dbReference type="EMBL" id="AYG00070.1"/>
    </source>
</evidence>